<dbReference type="PANTHER" id="PTHR44825:SF1">
    <property type="entry name" value="DNAJ HOMOLOG SUBFAMILY C MEMBER 4"/>
    <property type="match status" value="1"/>
</dbReference>
<dbReference type="SMART" id="SM00271">
    <property type="entry name" value="DnaJ"/>
    <property type="match status" value="1"/>
</dbReference>
<keyword evidence="2" id="KW-1133">Transmembrane helix</keyword>
<evidence type="ECO:0000256" key="2">
    <source>
        <dbReference type="SAM" id="Phobius"/>
    </source>
</evidence>
<evidence type="ECO:0000313" key="4">
    <source>
        <dbReference type="EMBL" id="SNC75931.1"/>
    </source>
</evidence>
<dbReference type="CDD" id="cd06257">
    <property type="entry name" value="DnaJ"/>
    <property type="match status" value="1"/>
</dbReference>
<dbReference type="Gene3D" id="1.10.287.110">
    <property type="entry name" value="DnaJ domain"/>
    <property type="match status" value="1"/>
</dbReference>
<feature type="transmembrane region" description="Helical" evidence="2">
    <location>
        <begin position="238"/>
        <end position="257"/>
    </location>
</feature>
<evidence type="ECO:0000259" key="3">
    <source>
        <dbReference type="PROSITE" id="PS50076"/>
    </source>
</evidence>
<feature type="transmembrane region" description="Helical" evidence="2">
    <location>
        <begin position="118"/>
        <end position="137"/>
    </location>
</feature>
<feature type="compositionally biased region" description="Pro residues" evidence="1">
    <location>
        <begin position="72"/>
        <end position="85"/>
    </location>
</feature>
<feature type="domain" description="J" evidence="3">
    <location>
        <begin position="3"/>
        <end position="67"/>
    </location>
</feature>
<protein>
    <submittedName>
        <fullName evidence="4">DnaJ domain-containing protein</fullName>
    </submittedName>
</protein>
<reference evidence="5" key="1">
    <citation type="submission" date="2017-06" db="EMBL/GenBank/DDBJ databases">
        <authorList>
            <person name="Varghese N."/>
            <person name="Submissions S."/>
        </authorList>
    </citation>
    <scope>NUCLEOTIDE SEQUENCE [LARGE SCALE GENOMIC DNA]</scope>
    <source>
        <strain evidence="5">DSM 11116</strain>
    </source>
</reference>
<dbReference type="PANTHER" id="PTHR44825">
    <property type="match status" value="1"/>
</dbReference>
<keyword evidence="2" id="KW-0812">Transmembrane</keyword>
<dbReference type="Proteomes" id="UP000198131">
    <property type="component" value="Unassembled WGS sequence"/>
</dbReference>
<dbReference type="InterPro" id="IPR001623">
    <property type="entry name" value="DnaJ_domain"/>
</dbReference>
<dbReference type="SUPFAM" id="SSF46565">
    <property type="entry name" value="Chaperone J-domain"/>
    <property type="match status" value="1"/>
</dbReference>
<dbReference type="EMBL" id="FYEW01000002">
    <property type="protein sequence ID" value="SNC75931.1"/>
    <property type="molecule type" value="Genomic_DNA"/>
</dbReference>
<proteinExistence type="predicted"/>
<evidence type="ECO:0000256" key="1">
    <source>
        <dbReference type="SAM" id="MobiDB-lite"/>
    </source>
</evidence>
<dbReference type="PRINTS" id="PR00625">
    <property type="entry name" value="JDOMAIN"/>
</dbReference>
<dbReference type="InterPro" id="IPR052763">
    <property type="entry name" value="DnaJ_C4"/>
</dbReference>
<evidence type="ECO:0000313" key="5">
    <source>
        <dbReference type="Proteomes" id="UP000198131"/>
    </source>
</evidence>
<sequence>MPTLYELLGVPEQATPNELRRAYRQIMLLTHPDRTPDPAAHQRYLLVNEAYEILSQPARRQAYDALLARQRQPPPVSRPTAPSVPPYARRRPPVVVQQRRSRPSTEVDLRPYNRPAMLWCRVLLGLPLLLLLDFFVLQHTVQTQLVKLDLQRTRSGEAVNYVVTRHGSFSTSQDFPDSFPPLQLQTSRLFHFVREVRVPDGSRVPIGFEYGTIMSFAGLLLLLTGAAQVRGVGPAMRVNLAIVATVLGVIVALLAVFST</sequence>
<keyword evidence="5" id="KW-1185">Reference proteome</keyword>
<name>A0A212UCV9_9BACT</name>
<gene>
    <name evidence="4" type="ORF">SAMN06265337_3127</name>
</gene>
<dbReference type="RefSeq" id="WP_088844419.1">
    <property type="nucleotide sequence ID" value="NZ_FYEW01000002.1"/>
</dbReference>
<dbReference type="PROSITE" id="PS50076">
    <property type="entry name" value="DNAJ_2"/>
    <property type="match status" value="1"/>
</dbReference>
<keyword evidence="2" id="KW-0472">Membrane</keyword>
<accession>A0A212UCV9</accession>
<dbReference type="Pfam" id="PF00226">
    <property type="entry name" value="DnaJ"/>
    <property type="match status" value="1"/>
</dbReference>
<feature type="region of interest" description="Disordered" evidence="1">
    <location>
        <begin position="69"/>
        <end position="102"/>
    </location>
</feature>
<dbReference type="OrthoDB" id="9779622at2"/>
<dbReference type="InterPro" id="IPR036869">
    <property type="entry name" value="J_dom_sf"/>
</dbReference>
<dbReference type="AlphaFoldDB" id="A0A212UCV9"/>
<organism evidence="4 5">
    <name type="scientific">Hymenobacter gelipurpurascens</name>
    <dbReference type="NCBI Taxonomy" id="89968"/>
    <lineage>
        <taxon>Bacteria</taxon>
        <taxon>Pseudomonadati</taxon>
        <taxon>Bacteroidota</taxon>
        <taxon>Cytophagia</taxon>
        <taxon>Cytophagales</taxon>
        <taxon>Hymenobacteraceae</taxon>
        <taxon>Hymenobacter</taxon>
    </lineage>
</organism>
<feature type="transmembrane region" description="Helical" evidence="2">
    <location>
        <begin position="207"/>
        <end position="226"/>
    </location>
</feature>